<evidence type="ECO:0000313" key="1">
    <source>
        <dbReference type="EMBL" id="MFC6021409.1"/>
    </source>
</evidence>
<proteinExistence type="predicted"/>
<dbReference type="PROSITE" id="PS51257">
    <property type="entry name" value="PROKAR_LIPOPROTEIN"/>
    <property type="match status" value="1"/>
</dbReference>
<dbReference type="Proteomes" id="UP001596203">
    <property type="component" value="Unassembled WGS sequence"/>
</dbReference>
<keyword evidence="2" id="KW-1185">Reference proteome</keyword>
<evidence type="ECO:0000313" key="2">
    <source>
        <dbReference type="Proteomes" id="UP001596203"/>
    </source>
</evidence>
<sequence length="165" mass="17227">MRSTVGDKVASAAAFSGVPLWVTACATTLHSVASAMATSSPGGRKPDALNPYVLATLPMMACPSVITAGEADGQRQNLRPLVTRRLSLAADRAWVITRLQRLLTMISPALTTVNNLELENGGVMWASCPVTDTNWICWVERTGSQGGIRPGGTGVDLTSSVGSSV</sequence>
<protein>
    <submittedName>
        <fullName evidence="1">Uncharacterized protein</fullName>
    </submittedName>
</protein>
<dbReference type="EMBL" id="JBHSPR010000042">
    <property type="protein sequence ID" value="MFC6021409.1"/>
    <property type="molecule type" value="Genomic_DNA"/>
</dbReference>
<reference evidence="2" key="1">
    <citation type="journal article" date="2019" name="Int. J. Syst. Evol. Microbiol.">
        <title>The Global Catalogue of Microorganisms (GCM) 10K type strain sequencing project: providing services to taxonomists for standard genome sequencing and annotation.</title>
        <authorList>
            <consortium name="The Broad Institute Genomics Platform"/>
            <consortium name="The Broad Institute Genome Sequencing Center for Infectious Disease"/>
            <person name="Wu L."/>
            <person name="Ma J."/>
        </authorList>
    </citation>
    <scope>NUCLEOTIDE SEQUENCE [LARGE SCALE GENOMIC DNA]</scope>
    <source>
        <strain evidence="2">ZS-35-S2</strain>
    </source>
</reference>
<comment type="caution">
    <text evidence="1">The sequence shown here is derived from an EMBL/GenBank/DDBJ whole genome shotgun (WGS) entry which is preliminary data.</text>
</comment>
<gene>
    <name evidence="1" type="ORF">ACFP2T_35225</name>
</gene>
<dbReference type="RefSeq" id="WP_377429546.1">
    <property type="nucleotide sequence ID" value="NZ_JBHSPR010000042.1"/>
</dbReference>
<name>A0ABW1KKQ7_9ACTN</name>
<organism evidence="1 2">
    <name type="scientific">Plantactinospora solaniradicis</name>
    <dbReference type="NCBI Taxonomy" id="1723736"/>
    <lineage>
        <taxon>Bacteria</taxon>
        <taxon>Bacillati</taxon>
        <taxon>Actinomycetota</taxon>
        <taxon>Actinomycetes</taxon>
        <taxon>Micromonosporales</taxon>
        <taxon>Micromonosporaceae</taxon>
        <taxon>Plantactinospora</taxon>
    </lineage>
</organism>
<accession>A0ABW1KKQ7</accession>